<name>A0ABV6RSN8_9GAMM</name>
<reference evidence="1 2" key="1">
    <citation type="submission" date="2024-09" db="EMBL/GenBank/DDBJ databases">
        <authorList>
            <person name="Sun Q."/>
            <person name="Mori K."/>
        </authorList>
    </citation>
    <scope>NUCLEOTIDE SEQUENCE [LARGE SCALE GENOMIC DNA]</scope>
    <source>
        <strain evidence="1 2">KCTC 23076</strain>
    </source>
</reference>
<proteinExistence type="predicted"/>
<keyword evidence="2" id="KW-1185">Reference proteome</keyword>
<dbReference type="Proteomes" id="UP001589896">
    <property type="component" value="Unassembled WGS sequence"/>
</dbReference>
<comment type="caution">
    <text evidence="1">The sequence shown here is derived from an EMBL/GenBank/DDBJ whole genome shotgun (WGS) entry which is preliminary data.</text>
</comment>
<protein>
    <submittedName>
        <fullName evidence="1">Uncharacterized protein</fullName>
    </submittedName>
</protein>
<dbReference type="EMBL" id="JBHLTG010000005">
    <property type="protein sequence ID" value="MFC0679995.1"/>
    <property type="molecule type" value="Genomic_DNA"/>
</dbReference>
<organism evidence="1 2">
    <name type="scientific">Lysobacter korlensis</name>
    <dbReference type="NCBI Taxonomy" id="553636"/>
    <lineage>
        <taxon>Bacteria</taxon>
        <taxon>Pseudomonadati</taxon>
        <taxon>Pseudomonadota</taxon>
        <taxon>Gammaproteobacteria</taxon>
        <taxon>Lysobacterales</taxon>
        <taxon>Lysobacteraceae</taxon>
        <taxon>Lysobacter</taxon>
    </lineage>
</organism>
<sequence>MTEARWDDDAEFAGIADASMFVAPLEQLRQLASSPNWIAEEPGTHLGPGLRSAAEAAGLSWLSDGVTEEGVYEVALAIDRAANRKQTREAAWRVIGAAAEVNSHIAEHGSEDTTVFDVVTGMTPGSTHFATHGHTLRVVVSKR</sequence>
<gene>
    <name evidence="1" type="ORF">ACFFGH_19340</name>
</gene>
<evidence type="ECO:0000313" key="1">
    <source>
        <dbReference type="EMBL" id="MFC0679995.1"/>
    </source>
</evidence>
<accession>A0ABV6RSN8</accession>
<evidence type="ECO:0000313" key="2">
    <source>
        <dbReference type="Proteomes" id="UP001589896"/>
    </source>
</evidence>
<dbReference type="RefSeq" id="WP_386671332.1">
    <property type="nucleotide sequence ID" value="NZ_JBHLTG010000005.1"/>
</dbReference>